<protein>
    <recommendedName>
        <fullName evidence="2">Cytochrome c7-like domain-containing protein</fullName>
    </recommendedName>
</protein>
<sequence length="161" mass="17392">MRRSSVRLAVLAIACVGAGALGHDFLGSESCQACHPDAYAAWQSTAHARAKDVLSPAQQKDVRCQSCHSPNEKDQKVVHVACETCHGGGQFYSATYVMKDAELARLAGLVDPAEKSCRGCHDNASPSLKPFDFAAKLKAIDHWSVERNKRKGLKPAETKSK</sequence>
<organism evidence="3 4">
    <name type="scientific">Archangium gephyra</name>
    <dbReference type="NCBI Taxonomy" id="48"/>
    <lineage>
        <taxon>Bacteria</taxon>
        <taxon>Pseudomonadati</taxon>
        <taxon>Myxococcota</taxon>
        <taxon>Myxococcia</taxon>
        <taxon>Myxococcales</taxon>
        <taxon>Cystobacterineae</taxon>
        <taxon>Archangiaceae</taxon>
        <taxon>Archangium</taxon>
    </lineage>
</organism>
<dbReference type="InterPro" id="IPR036280">
    <property type="entry name" value="Multihaem_cyt_sf"/>
</dbReference>
<gene>
    <name evidence="3" type="ORF">DI536_20325</name>
</gene>
<feature type="domain" description="Cytochrome c7-like" evidence="2">
    <location>
        <begin position="28"/>
        <end position="86"/>
    </location>
</feature>
<dbReference type="AlphaFoldDB" id="A0A2W5T557"/>
<dbReference type="Pfam" id="PF14522">
    <property type="entry name" value="Cytochrome_C7"/>
    <property type="match status" value="1"/>
</dbReference>
<dbReference type="Gene3D" id="1.10.1130.10">
    <property type="entry name" value="Flavocytochrome C3, Chain A"/>
    <property type="match status" value="1"/>
</dbReference>
<proteinExistence type="predicted"/>
<reference evidence="3 4" key="1">
    <citation type="submission" date="2017-08" db="EMBL/GenBank/DDBJ databases">
        <title>Infants hospitalized years apart are colonized by the same room-sourced microbial strains.</title>
        <authorList>
            <person name="Brooks B."/>
            <person name="Olm M.R."/>
            <person name="Firek B.A."/>
            <person name="Baker R."/>
            <person name="Thomas B.C."/>
            <person name="Morowitz M.J."/>
            <person name="Banfield J.F."/>
        </authorList>
    </citation>
    <scope>NUCLEOTIDE SEQUENCE [LARGE SCALE GENOMIC DNA]</scope>
    <source>
        <strain evidence="3">S2_003_000_R2_14</strain>
    </source>
</reference>
<evidence type="ECO:0000259" key="2">
    <source>
        <dbReference type="Pfam" id="PF14522"/>
    </source>
</evidence>
<feature type="chain" id="PRO_5015839621" description="Cytochrome c7-like domain-containing protein" evidence="1">
    <location>
        <begin position="23"/>
        <end position="161"/>
    </location>
</feature>
<evidence type="ECO:0000256" key="1">
    <source>
        <dbReference type="SAM" id="SignalP"/>
    </source>
</evidence>
<dbReference type="Proteomes" id="UP000249061">
    <property type="component" value="Unassembled WGS sequence"/>
</dbReference>
<evidence type="ECO:0000313" key="4">
    <source>
        <dbReference type="Proteomes" id="UP000249061"/>
    </source>
</evidence>
<dbReference type="InterPro" id="IPR029467">
    <property type="entry name" value="Cyt_c7-like"/>
</dbReference>
<accession>A0A2W5T557</accession>
<feature type="signal peptide" evidence="1">
    <location>
        <begin position="1"/>
        <end position="22"/>
    </location>
</feature>
<dbReference type="EMBL" id="QFQP01000018">
    <property type="protein sequence ID" value="PZR10182.1"/>
    <property type="molecule type" value="Genomic_DNA"/>
</dbReference>
<evidence type="ECO:0000313" key="3">
    <source>
        <dbReference type="EMBL" id="PZR10182.1"/>
    </source>
</evidence>
<comment type="caution">
    <text evidence="3">The sequence shown here is derived from an EMBL/GenBank/DDBJ whole genome shotgun (WGS) entry which is preliminary data.</text>
</comment>
<name>A0A2W5T557_9BACT</name>
<dbReference type="SUPFAM" id="SSF48695">
    <property type="entry name" value="Multiheme cytochromes"/>
    <property type="match status" value="1"/>
</dbReference>
<keyword evidence="1" id="KW-0732">Signal</keyword>